<sequence length="326" mass="36557">MATVEVLVHIEIKNKDNGDAVKSVYRSSARAIPSSVTSSRVDTAFGDRLSVTAREPFDYTAGGGGVTTPPKVASRRGAESRASTRPMPPGPLASLESRKARALTTIYAPRKQKSRKNRTAQNRMPECGLPVKSAAQPFRPLPAIGQKTPPKAKVIVFDLNRGENTIESQALKLQEVLKPLTPLSIHGFKRKDSSECLRSREHRLLRENTYDVIEPIYLNSTKRNDSRYMLKSGDGANDQLTISPKSRFKRAAMRVAKLTSMPETGKLLSMREREKITISFEDNLPCKLQDLPQSPARKINKLSEIFQRLDMNGRHRDQMKKENSWF</sequence>
<evidence type="ECO:0000313" key="3">
    <source>
        <dbReference type="Proteomes" id="UP000837857"/>
    </source>
</evidence>
<feature type="non-terminal residue" evidence="2">
    <location>
        <position position="326"/>
    </location>
</feature>
<dbReference type="Proteomes" id="UP000837857">
    <property type="component" value="Chromosome 7"/>
</dbReference>
<keyword evidence="3" id="KW-1185">Reference proteome</keyword>
<reference evidence="2" key="1">
    <citation type="submission" date="2022-03" db="EMBL/GenBank/DDBJ databases">
        <authorList>
            <person name="Martin H S."/>
        </authorList>
    </citation>
    <scope>NUCLEOTIDE SEQUENCE</scope>
</reference>
<feature type="region of interest" description="Disordered" evidence="1">
    <location>
        <begin position="56"/>
        <end position="97"/>
    </location>
</feature>
<proteinExistence type="predicted"/>
<accession>A0ABN8J7K1</accession>
<gene>
    <name evidence="2" type="ORF">IPOD504_LOCUS15524</name>
</gene>
<name>A0ABN8J7K1_9NEOP</name>
<evidence type="ECO:0000313" key="2">
    <source>
        <dbReference type="EMBL" id="CAH2073190.1"/>
    </source>
</evidence>
<dbReference type="EMBL" id="OW152819">
    <property type="protein sequence ID" value="CAH2073190.1"/>
    <property type="molecule type" value="Genomic_DNA"/>
</dbReference>
<organism evidence="2 3">
    <name type="scientific">Iphiclides podalirius</name>
    <name type="common">scarce swallowtail</name>
    <dbReference type="NCBI Taxonomy" id="110791"/>
    <lineage>
        <taxon>Eukaryota</taxon>
        <taxon>Metazoa</taxon>
        <taxon>Ecdysozoa</taxon>
        <taxon>Arthropoda</taxon>
        <taxon>Hexapoda</taxon>
        <taxon>Insecta</taxon>
        <taxon>Pterygota</taxon>
        <taxon>Neoptera</taxon>
        <taxon>Endopterygota</taxon>
        <taxon>Lepidoptera</taxon>
        <taxon>Glossata</taxon>
        <taxon>Ditrysia</taxon>
        <taxon>Papilionoidea</taxon>
        <taxon>Papilionidae</taxon>
        <taxon>Papilioninae</taxon>
        <taxon>Iphiclides</taxon>
    </lineage>
</organism>
<evidence type="ECO:0000256" key="1">
    <source>
        <dbReference type="SAM" id="MobiDB-lite"/>
    </source>
</evidence>
<protein>
    <submittedName>
        <fullName evidence="2">Uncharacterized protein</fullName>
    </submittedName>
</protein>